<organism evidence="3 4">
    <name type="scientific">Hominibacterium faecale</name>
    <dbReference type="NCBI Taxonomy" id="2839743"/>
    <lineage>
        <taxon>Bacteria</taxon>
        <taxon>Bacillati</taxon>
        <taxon>Bacillota</taxon>
        <taxon>Clostridia</taxon>
        <taxon>Peptostreptococcales</taxon>
        <taxon>Anaerovoracaceae</taxon>
        <taxon>Hominibacterium</taxon>
    </lineage>
</organism>
<gene>
    <name evidence="3" type="ORF">OBO34_19080</name>
</gene>
<dbReference type="Proteomes" id="UP001065549">
    <property type="component" value="Unassembled WGS sequence"/>
</dbReference>
<dbReference type="PROSITE" id="PS51257">
    <property type="entry name" value="PROKAR_LIPOPROTEIN"/>
    <property type="match status" value="1"/>
</dbReference>
<name>A0A9J6QY33_9FIRM</name>
<feature type="signal peptide" evidence="1">
    <location>
        <begin position="1"/>
        <end position="26"/>
    </location>
</feature>
<protein>
    <submittedName>
        <fullName evidence="3">Rhodanese-like domain-containing protein</fullName>
    </submittedName>
</protein>
<sequence length="140" mass="15281">MENLKKSLVALFLAVCMLLAACGSSAVEGGGKTEDNSGAYHKITAETAKQMMDEGNVTVVDVRTEEEYKSGHIPGSMLVPNEEIGTEQPQELPDLDSVLLVHCRTGIRSKEASDKLVKIGYKNVYDFGGIIDWPYETVEE</sequence>
<dbReference type="GO" id="GO:0004792">
    <property type="term" value="F:thiosulfate-cyanide sulfurtransferase activity"/>
    <property type="evidence" value="ECO:0007669"/>
    <property type="project" value="TreeGrafter"/>
</dbReference>
<evidence type="ECO:0000259" key="2">
    <source>
        <dbReference type="PROSITE" id="PS50206"/>
    </source>
</evidence>
<dbReference type="EMBL" id="JAOSHN010000010">
    <property type="protein sequence ID" value="MCU7380419.1"/>
    <property type="molecule type" value="Genomic_DNA"/>
</dbReference>
<accession>A0A9J6QY33</accession>
<dbReference type="SMART" id="SM00450">
    <property type="entry name" value="RHOD"/>
    <property type="match status" value="1"/>
</dbReference>
<dbReference type="SUPFAM" id="SSF52821">
    <property type="entry name" value="Rhodanese/Cell cycle control phosphatase"/>
    <property type="match status" value="1"/>
</dbReference>
<dbReference type="InterPro" id="IPR001763">
    <property type="entry name" value="Rhodanese-like_dom"/>
</dbReference>
<dbReference type="PANTHER" id="PTHR44086">
    <property type="entry name" value="THIOSULFATE SULFURTRANSFERASE RDL2, MITOCHONDRIAL-RELATED"/>
    <property type="match status" value="1"/>
</dbReference>
<evidence type="ECO:0000256" key="1">
    <source>
        <dbReference type="SAM" id="SignalP"/>
    </source>
</evidence>
<reference evidence="3" key="1">
    <citation type="submission" date="2022-09" db="EMBL/GenBank/DDBJ databases">
        <title>Culturomic study of gut microbiota in children with autism spectrum disorder.</title>
        <authorList>
            <person name="Efimov B.A."/>
            <person name="Chaplin A.V."/>
            <person name="Sokolova S.R."/>
            <person name="Pikina A.P."/>
            <person name="Korzhanova M."/>
            <person name="Belova V."/>
            <person name="Korostin D."/>
        </authorList>
    </citation>
    <scope>NUCLEOTIDE SEQUENCE</scope>
    <source>
        <strain evidence="3">ASD5510</strain>
    </source>
</reference>
<keyword evidence="4" id="KW-1185">Reference proteome</keyword>
<feature type="domain" description="Rhodanese" evidence="2">
    <location>
        <begin position="53"/>
        <end position="139"/>
    </location>
</feature>
<comment type="caution">
    <text evidence="3">The sequence shown here is derived from an EMBL/GenBank/DDBJ whole genome shotgun (WGS) entry which is preliminary data.</text>
</comment>
<keyword evidence="1" id="KW-0732">Signal</keyword>
<dbReference type="AlphaFoldDB" id="A0A9J6QY33"/>
<dbReference type="Gene3D" id="3.40.250.10">
    <property type="entry name" value="Rhodanese-like domain"/>
    <property type="match status" value="1"/>
</dbReference>
<evidence type="ECO:0000313" key="3">
    <source>
        <dbReference type="EMBL" id="MCU7380419.1"/>
    </source>
</evidence>
<evidence type="ECO:0000313" key="4">
    <source>
        <dbReference type="Proteomes" id="UP001065549"/>
    </source>
</evidence>
<dbReference type="CDD" id="cd00158">
    <property type="entry name" value="RHOD"/>
    <property type="match status" value="1"/>
</dbReference>
<dbReference type="PANTHER" id="PTHR44086:SF10">
    <property type="entry name" value="THIOSULFATE SULFURTRANSFERASE_RHODANESE-LIKE DOMAIN-CONTAINING PROTEIN 3"/>
    <property type="match status" value="1"/>
</dbReference>
<feature type="chain" id="PRO_5039898791" evidence="1">
    <location>
        <begin position="27"/>
        <end position="140"/>
    </location>
</feature>
<proteinExistence type="predicted"/>
<dbReference type="Pfam" id="PF00581">
    <property type="entry name" value="Rhodanese"/>
    <property type="match status" value="1"/>
</dbReference>
<dbReference type="InterPro" id="IPR036873">
    <property type="entry name" value="Rhodanese-like_dom_sf"/>
</dbReference>
<dbReference type="PROSITE" id="PS50206">
    <property type="entry name" value="RHODANESE_3"/>
    <property type="match status" value="1"/>
</dbReference>